<keyword evidence="1" id="KW-0472">Membrane</keyword>
<gene>
    <name evidence="2" type="ORF">Lalb_Chr21g0316641</name>
</gene>
<keyword evidence="1" id="KW-0812">Transmembrane</keyword>
<evidence type="ECO:0000313" key="3">
    <source>
        <dbReference type="Proteomes" id="UP000447434"/>
    </source>
</evidence>
<feature type="transmembrane region" description="Helical" evidence="1">
    <location>
        <begin position="23"/>
        <end position="47"/>
    </location>
</feature>
<evidence type="ECO:0000313" key="2">
    <source>
        <dbReference type="EMBL" id="KAE9590153.1"/>
    </source>
</evidence>
<dbReference type="EMBL" id="WOCE01000021">
    <property type="protein sequence ID" value="KAE9590153.1"/>
    <property type="molecule type" value="Genomic_DNA"/>
</dbReference>
<organism evidence="2 3">
    <name type="scientific">Lupinus albus</name>
    <name type="common">White lupine</name>
    <name type="synonym">Lupinus termis</name>
    <dbReference type="NCBI Taxonomy" id="3870"/>
    <lineage>
        <taxon>Eukaryota</taxon>
        <taxon>Viridiplantae</taxon>
        <taxon>Streptophyta</taxon>
        <taxon>Embryophyta</taxon>
        <taxon>Tracheophyta</taxon>
        <taxon>Spermatophyta</taxon>
        <taxon>Magnoliopsida</taxon>
        <taxon>eudicotyledons</taxon>
        <taxon>Gunneridae</taxon>
        <taxon>Pentapetalae</taxon>
        <taxon>rosids</taxon>
        <taxon>fabids</taxon>
        <taxon>Fabales</taxon>
        <taxon>Fabaceae</taxon>
        <taxon>Papilionoideae</taxon>
        <taxon>50 kb inversion clade</taxon>
        <taxon>genistoids sensu lato</taxon>
        <taxon>core genistoids</taxon>
        <taxon>Genisteae</taxon>
        <taxon>Lupinus</taxon>
    </lineage>
</organism>
<protein>
    <submittedName>
        <fullName evidence="2">Uncharacterized protein</fullName>
    </submittedName>
</protein>
<dbReference type="AlphaFoldDB" id="A0A6A4NDT5"/>
<proteinExistence type="predicted"/>
<comment type="caution">
    <text evidence="2">The sequence shown here is derived from an EMBL/GenBank/DDBJ whole genome shotgun (WGS) entry which is preliminary data.</text>
</comment>
<reference evidence="3" key="1">
    <citation type="journal article" date="2020" name="Nat. Commun.">
        <title>Genome sequence of the cluster root forming white lupin.</title>
        <authorList>
            <person name="Hufnagel B."/>
            <person name="Marques A."/>
            <person name="Soriano A."/>
            <person name="Marques L."/>
            <person name="Divol F."/>
            <person name="Doumas P."/>
            <person name="Sallet E."/>
            <person name="Mancinotti D."/>
            <person name="Carrere S."/>
            <person name="Marande W."/>
            <person name="Arribat S."/>
            <person name="Keller J."/>
            <person name="Huneau C."/>
            <person name="Blein T."/>
            <person name="Aime D."/>
            <person name="Laguerre M."/>
            <person name="Taylor J."/>
            <person name="Schubert V."/>
            <person name="Nelson M."/>
            <person name="Geu-Flores F."/>
            <person name="Crespi M."/>
            <person name="Gallardo-Guerrero K."/>
            <person name="Delaux P.-M."/>
            <person name="Salse J."/>
            <person name="Berges H."/>
            <person name="Guyot R."/>
            <person name="Gouzy J."/>
            <person name="Peret B."/>
        </authorList>
    </citation>
    <scope>NUCLEOTIDE SEQUENCE [LARGE SCALE GENOMIC DNA]</scope>
    <source>
        <strain evidence="3">cv. Amiga</strain>
    </source>
</reference>
<sequence length="52" mass="5948">MYPEIECSHLFCDVVVKLCNSYMATLTTISLAVILMVCVWLHCLWCMRYSGG</sequence>
<name>A0A6A4NDT5_LUPAL</name>
<evidence type="ECO:0000256" key="1">
    <source>
        <dbReference type="SAM" id="Phobius"/>
    </source>
</evidence>
<accession>A0A6A4NDT5</accession>
<dbReference type="Proteomes" id="UP000447434">
    <property type="component" value="Chromosome 21"/>
</dbReference>
<keyword evidence="1" id="KW-1133">Transmembrane helix</keyword>
<keyword evidence="3" id="KW-1185">Reference proteome</keyword>